<dbReference type="PANTHER" id="PTHR30477:SF3">
    <property type="entry name" value="METAL TRANSPORT SYSTEM MEMBRANE PROTEIN CT_069-RELATED"/>
    <property type="match status" value="1"/>
</dbReference>
<evidence type="ECO:0000256" key="8">
    <source>
        <dbReference type="RuleBase" id="RU003943"/>
    </source>
</evidence>
<comment type="similarity">
    <text evidence="2 8">Belongs to the ABC-3 integral membrane protein family.</text>
</comment>
<dbReference type="SUPFAM" id="SSF47979">
    <property type="entry name" value="Iron-dependent repressor protein, dimerization domain"/>
    <property type="match status" value="1"/>
</dbReference>
<sequence>MEDFLYFFSFQDPNIRYVVVGSVLLAISAAIVGCFTFLKKRALIGDAVAHSVLPGVCLAFVVTGTKNPIYLIIGAFITGWLSLRFIDMIVRYSKLKEDTAIGLTLSVFFGLGILILTAIQHSGNANQSGLDQFLFGKAASLVGQDLIVFGSVSIILLLVVGLLFKELTLLAFDEQFGKAIGMPVKGLELVLTTLTVLAVVTGIQAVGVVLMAAMLITPAAAARFWTDKLTTMVFLAALFGAVSGISGAYISFVAPAMPTGPWIVLVISFIAMSSFFIAPRKGILYKQYQQRKYQKQILEENILKAFFHLGEADEQYYGHRKISDLISQRRFVIGRLKGGLQKLVRSGFLKQDREGWVLTEEGKNKGQRIVKLHRLWELYLTEYLRIAPDHVHDEAETIEHIITPEIEARLEKKLNYPSVDPHNETIPYR</sequence>
<protein>
    <submittedName>
        <fullName evidence="11">Iron chelate uptake ABC transporter family permease subunit</fullName>
    </submittedName>
</protein>
<dbReference type="InterPro" id="IPR036388">
    <property type="entry name" value="WH-like_DNA-bd_sf"/>
</dbReference>
<dbReference type="InterPro" id="IPR037294">
    <property type="entry name" value="ABC_BtuC-like"/>
</dbReference>
<keyword evidence="12" id="KW-1185">Reference proteome</keyword>
<evidence type="ECO:0000256" key="3">
    <source>
        <dbReference type="ARBA" id="ARBA00022448"/>
    </source>
</evidence>
<dbReference type="SMART" id="SM00529">
    <property type="entry name" value="HTH_DTXR"/>
    <property type="match status" value="1"/>
</dbReference>
<evidence type="ECO:0000256" key="2">
    <source>
        <dbReference type="ARBA" id="ARBA00008034"/>
    </source>
</evidence>
<feature type="transmembrane region" description="Helical" evidence="9">
    <location>
        <begin position="141"/>
        <end position="164"/>
    </location>
</feature>
<evidence type="ECO:0000259" key="10">
    <source>
        <dbReference type="Pfam" id="PF02742"/>
    </source>
</evidence>
<keyword evidence="7 9" id="KW-0472">Membrane</keyword>
<dbReference type="InterPro" id="IPR001626">
    <property type="entry name" value="ABC_TroCD"/>
</dbReference>
<evidence type="ECO:0000256" key="1">
    <source>
        <dbReference type="ARBA" id="ARBA00004651"/>
    </source>
</evidence>
<dbReference type="EMBL" id="CP136051">
    <property type="protein sequence ID" value="WOK09353.1"/>
    <property type="molecule type" value="Genomic_DNA"/>
</dbReference>
<evidence type="ECO:0000256" key="5">
    <source>
        <dbReference type="ARBA" id="ARBA00022692"/>
    </source>
</evidence>
<keyword evidence="3 8" id="KW-0813">Transport</keyword>
<evidence type="ECO:0000313" key="12">
    <source>
        <dbReference type="Proteomes" id="UP001302349"/>
    </source>
</evidence>
<feature type="transmembrane region" description="Helical" evidence="9">
    <location>
        <begin position="260"/>
        <end position="278"/>
    </location>
</feature>
<dbReference type="InterPro" id="IPR001367">
    <property type="entry name" value="Fe_dep_repressor"/>
</dbReference>
<dbReference type="Pfam" id="PF00950">
    <property type="entry name" value="ABC-3"/>
    <property type="match status" value="1"/>
</dbReference>
<dbReference type="Gene3D" id="1.10.3470.10">
    <property type="entry name" value="ABC transporter involved in vitamin B12 uptake, BtuC"/>
    <property type="match status" value="1"/>
</dbReference>
<dbReference type="InterPro" id="IPR022689">
    <property type="entry name" value="Iron_dep_repressor"/>
</dbReference>
<feature type="transmembrane region" description="Helical" evidence="9">
    <location>
        <begin position="205"/>
        <end position="225"/>
    </location>
</feature>
<comment type="subcellular location">
    <subcellularLocation>
        <location evidence="1 8">Cell membrane</location>
        <topology evidence="1 8">Multi-pass membrane protein</topology>
    </subcellularLocation>
</comment>
<organism evidence="11 12">
    <name type="scientific">Imperialibacter roseus</name>
    <dbReference type="NCBI Taxonomy" id="1324217"/>
    <lineage>
        <taxon>Bacteria</taxon>
        <taxon>Pseudomonadati</taxon>
        <taxon>Bacteroidota</taxon>
        <taxon>Cytophagia</taxon>
        <taxon>Cytophagales</taxon>
        <taxon>Flammeovirgaceae</taxon>
        <taxon>Imperialibacter</taxon>
    </lineage>
</organism>
<dbReference type="CDD" id="cd06550">
    <property type="entry name" value="TM_ABC_iron-siderophores_like"/>
    <property type="match status" value="1"/>
</dbReference>
<keyword evidence="5 8" id="KW-0812">Transmembrane</keyword>
<accession>A0ABZ0IY96</accession>
<dbReference type="Gene3D" id="1.10.10.10">
    <property type="entry name" value="Winged helix-like DNA-binding domain superfamily/Winged helix DNA-binding domain"/>
    <property type="match status" value="1"/>
</dbReference>
<feature type="transmembrane region" description="Helical" evidence="9">
    <location>
        <begin position="232"/>
        <end position="254"/>
    </location>
</feature>
<gene>
    <name evidence="11" type="ORF">RT717_11955</name>
</gene>
<feature type="transmembrane region" description="Helical" evidence="9">
    <location>
        <begin position="43"/>
        <end position="63"/>
    </location>
</feature>
<feature type="transmembrane region" description="Helical" evidence="9">
    <location>
        <begin position="15"/>
        <end position="38"/>
    </location>
</feature>
<dbReference type="InterPro" id="IPR036421">
    <property type="entry name" value="Fe_dep_repressor_sf"/>
</dbReference>
<feature type="transmembrane region" description="Helical" evidence="9">
    <location>
        <begin position="99"/>
        <end position="121"/>
    </location>
</feature>
<keyword evidence="4" id="KW-1003">Cell membrane</keyword>
<evidence type="ECO:0000256" key="9">
    <source>
        <dbReference type="SAM" id="Phobius"/>
    </source>
</evidence>
<feature type="domain" description="Iron dependent repressor metal binding and dimerisation" evidence="10">
    <location>
        <begin position="359"/>
        <end position="427"/>
    </location>
</feature>
<dbReference type="Pfam" id="PF02742">
    <property type="entry name" value="Fe_dep_repr_C"/>
    <property type="match status" value="1"/>
</dbReference>
<proteinExistence type="inferred from homology"/>
<evidence type="ECO:0000256" key="4">
    <source>
        <dbReference type="ARBA" id="ARBA00022475"/>
    </source>
</evidence>
<dbReference type="RefSeq" id="WP_317491973.1">
    <property type="nucleotide sequence ID" value="NZ_CP136051.1"/>
</dbReference>
<dbReference type="PANTHER" id="PTHR30477">
    <property type="entry name" value="ABC-TRANSPORTER METAL-BINDING PROTEIN"/>
    <property type="match status" value="1"/>
</dbReference>
<reference evidence="11 12" key="1">
    <citation type="journal article" date="2023" name="Microbiol. Resour. Announc.">
        <title>Complete Genome Sequence of Imperialibacter roseus strain P4T.</title>
        <authorList>
            <person name="Tizabi D.R."/>
            <person name="Bachvaroff T."/>
            <person name="Hill R.T."/>
        </authorList>
    </citation>
    <scope>NUCLEOTIDE SEQUENCE [LARGE SCALE GENOMIC DNA]</scope>
    <source>
        <strain evidence="11 12">P4T</strain>
    </source>
</reference>
<dbReference type="SUPFAM" id="SSF81345">
    <property type="entry name" value="ABC transporter involved in vitamin B12 uptake, BtuC"/>
    <property type="match status" value="1"/>
</dbReference>
<evidence type="ECO:0000256" key="6">
    <source>
        <dbReference type="ARBA" id="ARBA00022989"/>
    </source>
</evidence>
<keyword evidence="6 9" id="KW-1133">Transmembrane helix</keyword>
<evidence type="ECO:0000313" key="11">
    <source>
        <dbReference type="EMBL" id="WOK09353.1"/>
    </source>
</evidence>
<dbReference type="Proteomes" id="UP001302349">
    <property type="component" value="Chromosome"/>
</dbReference>
<name>A0ABZ0IY96_9BACT</name>
<evidence type="ECO:0000256" key="7">
    <source>
        <dbReference type="ARBA" id="ARBA00023136"/>
    </source>
</evidence>
<feature type="transmembrane region" description="Helical" evidence="9">
    <location>
        <begin position="69"/>
        <end position="87"/>
    </location>
</feature>